<dbReference type="AlphaFoldDB" id="A0ABD5PIW2"/>
<evidence type="ECO:0000259" key="3">
    <source>
        <dbReference type="Pfam" id="PF22691"/>
    </source>
</evidence>
<gene>
    <name evidence="4" type="ORF">ACFO5R_00185</name>
</gene>
<reference evidence="4 5" key="1">
    <citation type="journal article" date="2019" name="Int. J. Syst. Evol. Microbiol.">
        <title>The Global Catalogue of Microorganisms (GCM) 10K type strain sequencing project: providing services to taxonomists for standard genome sequencing and annotation.</title>
        <authorList>
            <consortium name="The Broad Institute Genomics Platform"/>
            <consortium name="The Broad Institute Genome Sequencing Center for Infectious Disease"/>
            <person name="Wu L."/>
            <person name="Ma J."/>
        </authorList>
    </citation>
    <scope>NUCLEOTIDE SEQUENCE [LARGE SCALE GENOMIC DNA]</scope>
    <source>
        <strain evidence="4 5">WLHS5</strain>
    </source>
</reference>
<dbReference type="PANTHER" id="PTHR42870">
    <property type="entry name" value="ACETYL-COA C-ACETYLTRANSFERASE"/>
    <property type="match status" value="1"/>
</dbReference>
<dbReference type="NCBIfam" id="NF004811">
    <property type="entry name" value="PRK06158.1"/>
    <property type="match status" value="1"/>
</dbReference>
<comment type="caution">
    <text evidence="4">The sequence shown here is derived from an EMBL/GenBank/DDBJ whole genome shotgun (WGS) entry which is preliminary data.</text>
</comment>
<dbReference type="Proteomes" id="UP001595898">
    <property type="component" value="Unassembled WGS sequence"/>
</dbReference>
<feature type="region of interest" description="Disordered" evidence="2">
    <location>
        <begin position="258"/>
        <end position="281"/>
    </location>
</feature>
<dbReference type="EMBL" id="JBHSFA010000001">
    <property type="protein sequence ID" value="MFC4540358.1"/>
    <property type="molecule type" value="Genomic_DNA"/>
</dbReference>
<feature type="compositionally biased region" description="Polar residues" evidence="2">
    <location>
        <begin position="1"/>
        <end position="19"/>
    </location>
</feature>
<name>A0ABD5PIW2_9EURY</name>
<evidence type="ECO:0000313" key="5">
    <source>
        <dbReference type="Proteomes" id="UP001595898"/>
    </source>
</evidence>
<organism evidence="4 5">
    <name type="scientific">Halosolutus amylolyticus</name>
    <dbReference type="NCBI Taxonomy" id="2932267"/>
    <lineage>
        <taxon>Archaea</taxon>
        <taxon>Methanobacteriati</taxon>
        <taxon>Methanobacteriota</taxon>
        <taxon>Stenosarchaea group</taxon>
        <taxon>Halobacteria</taxon>
        <taxon>Halobacteriales</taxon>
        <taxon>Natrialbaceae</taxon>
        <taxon>Halosolutus</taxon>
    </lineage>
</organism>
<dbReference type="CDD" id="cd00829">
    <property type="entry name" value="SCP-x_thiolase"/>
    <property type="match status" value="1"/>
</dbReference>
<accession>A0ABD5PIW2</accession>
<keyword evidence="1" id="KW-0414">Isoprene biosynthesis</keyword>
<dbReference type="InterPro" id="IPR002155">
    <property type="entry name" value="Thiolase"/>
</dbReference>
<feature type="region of interest" description="Disordered" evidence="2">
    <location>
        <begin position="1"/>
        <end position="23"/>
    </location>
</feature>
<proteinExistence type="predicted"/>
<feature type="domain" description="Thiolase C-terminal" evidence="3">
    <location>
        <begin position="261"/>
        <end position="403"/>
    </location>
</feature>
<dbReference type="Pfam" id="PF22691">
    <property type="entry name" value="Thiolase_C_1"/>
    <property type="match status" value="1"/>
</dbReference>
<dbReference type="InterPro" id="IPR016039">
    <property type="entry name" value="Thiolase-like"/>
</dbReference>
<evidence type="ECO:0000256" key="1">
    <source>
        <dbReference type="ARBA" id="ARBA00023229"/>
    </source>
</evidence>
<dbReference type="SUPFAM" id="SSF53901">
    <property type="entry name" value="Thiolase-like"/>
    <property type="match status" value="2"/>
</dbReference>
<protein>
    <submittedName>
        <fullName evidence="4">Acetyl-CoA acetyltransferase</fullName>
    </submittedName>
</protein>
<dbReference type="GO" id="GO:0008299">
    <property type="term" value="P:isoprenoid biosynthetic process"/>
    <property type="evidence" value="ECO:0007669"/>
    <property type="project" value="UniProtKB-KW"/>
</dbReference>
<evidence type="ECO:0000313" key="4">
    <source>
        <dbReference type="EMBL" id="MFC4540358.1"/>
    </source>
</evidence>
<sequence length="407" mass="42563">MDRYNATGSGNDDQKSTTGDRVMSTDPIIAGVGESELGKTPDRTWIDNAAVASVRALNDAGLDLDAVDGVAVAGANDDLPTLLLGEYLGIDHPQYMDGTEIGGSAFERFVETAARSMESGNVDVVVIAYGSTQRTAGEGTPEIESSHPVDQFAELAGTFTPVSQYALATQRHMHEHGTTEAQLAEIAVSTREWASMNPKAARRDPLTVDDVLSSPPVSAPLKQLDCCLVSDGGGALVLVSPEKAAELDSTNVAISGAASTQTHRKDMSQMPDLTSTGATETGPRAFEQAGIDVDDVDVAEIYDSFTYTVLTTLEDLGFCDQGAGGEFVEGGTLGPDGSLPTNTHGGGLSYCHPGHFGIFLLIEAVRQLRGEYDGKRQVPDATTAVAHGTGGVLSSSSTVVLERRGQP</sequence>
<dbReference type="PIRSF" id="PIRSF000429">
    <property type="entry name" value="Ac-CoA_Ac_transf"/>
    <property type="match status" value="1"/>
</dbReference>
<evidence type="ECO:0000256" key="2">
    <source>
        <dbReference type="SAM" id="MobiDB-lite"/>
    </source>
</evidence>
<dbReference type="Gene3D" id="3.40.47.10">
    <property type="match status" value="1"/>
</dbReference>
<keyword evidence="5" id="KW-1185">Reference proteome</keyword>
<dbReference type="PANTHER" id="PTHR42870:SF1">
    <property type="entry name" value="NON-SPECIFIC LIPID-TRANSFER PROTEIN-LIKE 2"/>
    <property type="match status" value="1"/>
</dbReference>
<dbReference type="InterPro" id="IPR055140">
    <property type="entry name" value="Thiolase_C_2"/>
</dbReference>